<evidence type="ECO:0000256" key="1">
    <source>
        <dbReference type="SAM" id="Coils"/>
    </source>
</evidence>
<organism evidence="3 4">
    <name type="scientific">Shewanella putrefaciens (strain 200)</name>
    <dbReference type="NCBI Taxonomy" id="399804"/>
    <lineage>
        <taxon>Bacteria</taxon>
        <taxon>Pseudomonadati</taxon>
        <taxon>Pseudomonadota</taxon>
        <taxon>Gammaproteobacteria</taxon>
        <taxon>Alteromonadales</taxon>
        <taxon>Shewanellaceae</taxon>
        <taxon>Shewanella</taxon>
    </lineage>
</organism>
<protein>
    <submittedName>
        <fullName evidence="3">KfrA, N-terminal DNA-binding domain protein</fullName>
    </submittedName>
</protein>
<dbReference type="Pfam" id="PF11740">
    <property type="entry name" value="KfrA_N"/>
    <property type="match status" value="1"/>
</dbReference>
<accession>E6XH19</accession>
<gene>
    <name evidence="3" type="ordered locus">Sput200_3929</name>
</gene>
<dbReference type="KEGG" id="shp:Sput200_3929"/>
<keyword evidence="1" id="KW-0175">Coiled coil</keyword>
<proteinExistence type="predicted"/>
<dbReference type="EMBL" id="CP002457">
    <property type="protein sequence ID" value="ADV56292.1"/>
    <property type="molecule type" value="Genomic_DNA"/>
</dbReference>
<dbReference type="AlphaFoldDB" id="E6XH19"/>
<sequence>MARDGITKHQVQQVRNELIAQGRHPSVELVRSELGTGSNTTILKYLRELEVDEKGRLDNLSALSDELGQFVGHLAQCLQEEAMQRIKTTEERHHLVIAERQRQLDVLRQELMAISEHRDKLEHQHREALAQIEELKHARHEDALQLSFMTSENRHLSGTIQDKEKHIQSLEEKHSHARHALEHYRESVKTQREQEQHRHDHQVQQLQAELRLSHQALSVKQQECTTLKEQTQQQSAELHHATQSVSKIEQQLLGSQNSQQQTEQQLYRKDTELNRLQKQHEDLQQQYAAAAAKVASLQANEQAWLQEKAALSASLSTQQQLWQTFSTVNAISTPAQYAKGEDVIVVDADHALYDRIGQVERCVKKGSTVKYSVNFDGETYTLPDRILRLA</sequence>
<feature type="domain" description="KfrA N-terminal DNA-binding" evidence="2">
    <location>
        <begin position="7"/>
        <end position="115"/>
    </location>
</feature>
<dbReference type="HOGENOM" id="CLU_059382_0_0_6"/>
<reference evidence="3 4" key="1">
    <citation type="submission" date="2011-01" db="EMBL/GenBank/DDBJ databases">
        <title>Complete sequence of Shewanella putrefaciens 200.</title>
        <authorList>
            <consortium name="US DOE Joint Genome Institute"/>
            <person name="Lucas S."/>
            <person name="Copeland A."/>
            <person name="Lapidus A."/>
            <person name="Cheng J.-F."/>
            <person name="Bruce D."/>
            <person name="Goodwin L."/>
            <person name="Pitluck S."/>
            <person name="Munk A.C."/>
            <person name="Detter J.C."/>
            <person name="Han C."/>
            <person name="Tapia R."/>
            <person name="Land M."/>
            <person name="Hauser L."/>
            <person name="Chang Y.-J."/>
            <person name="Jeffries C."/>
            <person name="Kyrpides N."/>
            <person name="Ivanova N."/>
            <person name="Mikhailova N."/>
            <person name="Kolker E."/>
            <person name="Lawrence C."/>
            <person name="McCue L.A."/>
            <person name="DiChristina T."/>
            <person name="Nealson K."/>
            <person name="Fredrickson J.K."/>
            <person name="Woyke T."/>
        </authorList>
    </citation>
    <scope>NUCLEOTIDE SEQUENCE [LARGE SCALE GENOMIC DNA]</scope>
    <source>
        <strain evidence="3 4">200</strain>
    </source>
</reference>
<evidence type="ECO:0000259" key="2">
    <source>
        <dbReference type="Pfam" id="PF11740"/>
    </source>
</evidence>
<evidence type="ECO:0000313" key="4">
    <source>
        <dbReference type="Proteomes" id="UP000008209"/>
    </source>
</evidence>
<keyword evidence="3" id="KW-0238">DNA-binding</keyword>
<dbReference type="Proteomes" id="UP000008209">
    <property type="component" value="Chromosome"/>
</dbReference>
<feature type="coiled-coil region" evidence="1">
    <location>
        <begin position="104"/>
        <end position="187"/>
    </location>
</feature>
<dbReference type="OrthoDB" id="583532at2"/>
<feature type="coiled-coil region" evidence="1">
    <location>
        <begin position="259"/>
        <end position="300"/>
    </location>
</feature>
<dbReference type="GO" id="GO:0003677">
    <property type="term" value="F:DNA binding"/>
    <property type="evidence" value="ECO:0007669"/>
    <property type="project" value="UniProtKB-KW"/>
</dbReference>
<evidence type="ECO:0000313" key="3">
    <source>
        <dbReference type="EMBL" id="ADV56292.1"/>
    </source>
</evidence>
<dbReference type="PATRIC" id="fig|399804.5.peg.4031"/>
<dbReference type="InterPro" id="IPR021104">
    <property type="entry name" value="KfrA_DNA-bd_N"/>
</dbReference>
<name>E6XH19_SHEP2</name>